<comment type="caution">
    <text evidence="3">The sequence shown here is derived from an EMBL/GenBank/DDBJ whole genome shotgun (WGS) entry which is preliminary data.</text>
</comment>
<dbReference type="Gene3D" id="1.10.260.40">
    <property type="entry name" value="lambda repressor-like DNA-binding domains"/>
    <property type="match status" value="1"/>
</dbReference>
<dbReference type="GO" id="GO:0005829">
    <property type="term" value="C:cytosol"/>
    <property type="evidence" value="ECO:0007669"/>
    <property type="project" value="TreeGrafter"/>
</dbReference>
<name>A0A2M7V7C3_9BACT</name>
<evidence type="ECO:0000313" key="3">
    <source>
        <dbReference type="EMBL" id="PIZ94593.1"/>
    </source>
</evidence>
<dbReference type="InterPro" id="IPR010982">
    <property type="entry name" value="Lambda_DNA-bd_dom_sf"/>
</dbReference>
<evidence type="ECO:0000259" key="2">
    <source>
        <dbReference type="PROSITE" id="PS50943"/>
    </source>
</evidence>
<dbReference type="SMART" id="SM00530">
    <property type="entry name" value="HTH_XRE"/>
    <property type="match status" value="1"/>
</dbReference>
<accession>A0A2M7V7C3</accession>
<dbReference type="PANTHER" id="PTHR46797">
    <property type="entry name" value="HTH-TYPE TRANSCRIPTIONAL REGULATOR"/>
    <property type="match status" value="1"/>
</dbReference>
<organism evidence="3 4">
    <name type="scientific">Candidatus Magasanikbacteria bacterium CG_4_10_14_0_2_um_filter_37_12</name>
    <dbReference type="NCBI Taxonomy" id="1974637"/>
    <lineage>
        <taxon>Bacteria</taxon>
        <taxon>Candidatus Magasanikiibacteriota</taxon>
    </lineage>
</organism>
<dbReference type="InterPro" id="IPR050807">
    <property type="entry name" value="TransReg_Diox_bact_type"/>
</dbReference>
<reference evidence="4" key="1">
    <citation type="submission" date="2017-09" db="EMBL/GenBank/DDBJ databases">
        <title>Depth-based differentiation of microbial function through sediment-hosted aquifers and enrichment of novel symbionts in the deep terrestrial subsurface.</title>
        <authorList>
            <person name="Probst A.J."/>
            <person name="Ladd B."/>
            <person name="Jarett J.K."/>
            <person name="Geller-Mcgrath D.E."/>
            <person name="Sieber C.M.K."/>
            <person name="Emerson J.B."/>
            <person name="Anantharaman K."/>
            <person name="Thomas B.C."/>
            <person name="Malmstrom R."/>
            <person name="Stieglmeier M."/>
            <person name="Klingl A."/>
            <person name="Woyke T."/>
            <person name="Ryan C.M."/>
            <person name="Banfield J.F."/>
        </authorList>
    </citation>
    <scope>NUCLEOTIDE SEQUENCE [LARGE SCALE GENOMIC DNA]</scope>
</reference>
<keyword evidence="1" id="KW-0238">DNA-binding</keyword>
<feature type="domain" description="HTH cro/C1-type" evidence="2">
    <location>
        <begin position="8"/>
        <end position="62"/>
    </location>
</feature>
<dbReference type="Pfam" id="PF01381">
    <property type="entry name" value="HTH_3"/>
    <property type="match status" value="1"/>
</dbReference>
<dbReference type="AlphaFoldDB" id="A0A2M7V7C3"/>
<dbReference type="Proteomes" id="UP000228568">
    <property type="component" value="Unassembled WGS sequence"/>
</dbReference>
<gene>
    <name evidence="3" type="ORF">COX81_03080</name>
</gene>
<dbReference type="PROSITE" id="PS50943">
    <property type="entry name" value="HTH_CROC1"/>
    <property type="match status" value="1"/>
</dbReference>
<sequence length="104" mass="11852">MYTFPQLLKKIRSRSELTQKELAKKIGVSPILVSMIEAEQKPVSKNFIIKLAKKMGVSPSSITPFLFADKTLHISKLSKIEKELIKTGEKFQEYLINSKSKNLK</sequence>
<dbReference type="GO" id="GO:0003677">
    <property type="term" value="F:DNA binding"/>
    <property type="evidence" value="ECO:0007669"/>
    <property type="project" value="UniProtKB-KW"/>
</dbReference>
<protein>
    <recommendedName>
        <fullName evidence="2">HTH cro/C1-type domain-containing protein</fullName>
    </recommendedName>
</protein>
<dbReference type="EMBL" id="PFPK01000038">
    <property type="protein sequence ID" value="PIZ94593.1"/>
    <property type="molecule type" value="Genomic_DNA"/>
</dbReference>
<dbReference type="CDD" id="cd00093">
    <property type="entry name" value="HTH_XRE"/>
    <property type="match status" value="1"/>
</dbReference>
<evidence type="ECO:0000313" key="4">
    <source>
        <dbReference type="Proteomes" id="UP000228568"/>
    </source>
</evidence>
<dbReference type="PANTHER" id="PTHR46797:SF1">
    <property type="entry name" value="METHYLPHOSPHONATE SYNTHASE"/>
    <property type="match status" value="1"/>
</dbReference>
<proteinExistence type="predicted"/>
<dbReference type="GO" id="GO:0003700">
    <property type="term" value="F:DNA-binding transcription factor activity"/>
    <property type="evidence" value="ECO:0007669"/>
    <property type="project" value="TreeGrafter"/>
</dbReference>
<dbReference type="SUPFAM" id="SSF47413">
    <property type="entry name" value="lambda repressor-like DNA-binding domains"/>
    <property type="match status" value="1"/>
</dbReference>
<evidence type="ECO:0000256" key="1">
    <source>
        <dbReference type="ARBA" id="ARBA00023125"/>
    </source>
</evidence>
<dbReference type="InterPro" id="IPR001387">
    <property type="entry name" value="Cro/C1-type_HTH"/>
</dbReference>